<reference evidence="4" key="1">
    <citation type="submission" date="2018-09" db="EMBL/GenBank/DDBJ databases">
        <authorList>
            <person name="Zhu H."/>
        </authorList>
    </citation>
    <scope>NUCLEOTIDE SEQUENCE [LARGE SCALE GENOMIC DNA]</scope>
    <source>
        <strain evidence="4">K1R23-30</strain>
    </source>
</reference>
<protein>
    <recommendedName>
        <fullName evidence="2">Sulfatase N-terminal domain-containing protein</fullName>
    </recommendedName>
</protein>
<dbReference type="Proteomes" id="UP000265955">
    <property type="component" value="Unassembled WGS sequence"/>
</dbReference>
<feature type="transmembrane region" description="Helical" evidence="1">
    <location>
        <begin position="60"/>
        <end position="81"/>
    </location>
</feature>
<organism evidence="3 4">
    <name type="scientific">Noviherbaspirillum saxi</name>
    <dbReference type="NCBI Taxonomy" id="2320863"/>
    <lineage>
        <taxon>Bacteria</taxon>
        <taxon>Pseudomonadati</taxon>
        <taxon>Pseudomonadota</taxon>
        <taxon>Betaproteobacteria</taxon>
        <taxon>Burkholderiales</taxon>
        <taxon>Oxalobacteraceae</taxon>
        <taxon>Noviherbaspirillum</taxon>
    </lineage>
</organism>
<keyword evidence="1" id="KW-0812">Transmembrane</keyword>
<dbReference type="Pfam" id="PF00884">
    <property type="entry name" value="Sulfatase"/>
    <property type="match status" value="1"/>
</dbReference>
<dbReference type="InterPro" id="IPR017850">
    <property type="entry name" value="Alkaline_phosphatase_core_sf"/>
</dbReference>
<keyword evidence="4" id="KW-1185">Reference proteome</keyword>
<sequence>MSTSWVFPNSLLFAMFNMRTTQLIRLAGMDVAVWYCIPSIFLFFYVHYHAVSSEAIGPHLYLLLIGLLSLVLSRLVLYRLIPDRRVAHIVTSCVISAVLLSMLLYYGLVLIGLGSWARVISWDLITSYTMQLPGLMDSLGVPVYVMFALFAVVYVALTYATHAYIQRFEWVSRVLPVIPGWLHLFIVTAGFAVCSIAVYRFMQSPPVQKSEPLSLTFFPMFAARDLQGHAIDKIMAQKLDRLEDAARSSYMAKKEGLGKRNLILIVVDALRPDHMGIYGYRRNTTPNLAHMIQSGQARIVKNVRSSCGESACGLLSLASSKFVYQFSNKPFTLQQVLRRQGYQVQMILGGDHTSFYGLKELYGEVDSYFDGSMATGYYVNDDQLVLDHTGRLPSWDGKPVMMQFHLMSTHVMGKRHGRFAQYAPSENYMFHANRIAKNNDKHINFYDNGVVQADAVIHDLLAALQSKGYLKDALVVITADHGEALGEHGLYAHANSVREEALRIPLIFIPYGYQSGLRGEFRTAAAQVDIAPTILAEFGFSIPSTWAGSSMQDTQRKSYSYFQEGQAAGVIDYRDPENLWKYWFDAKSGHEHAYNLTRDPMEKDNVISQVASGLKQDWRLQQMQLMPGIQDASHLRRE</sequence>
<keyword evidence="1" id="KW-1133">Transmembrane helix</keyword>
<dbReference type="SUPFAM" id="SSF53649">
    <property type="entry name" value="Alkaline phosphatase-like"/>
    <property type="match status" value="1"/>
</dbReference>
<evidence type="ECO:0000313" key="3">
    <source>
        <dbReference type="EMBL" id="RJF97883.1"/>
    </source>
</evidence>
<feature type="transmembrane region" description="Helical" evidence="1">
    <location>
        <begin position="23"/>
        <end position="48"/>
    </location>
</feature>
<dbReference type="PANTHER" id="PTHR43751:SF3">
    <property type="entry name" value="SULFATASE N-TERMINAL DOMAIN-CONTAINING PROTEIN"/>
    <property type="match status" value="1"/>
</dbReference>
<evidence type="ECO:0000259" key="2">
    <source>
        <dbReference type="Pfam" id="PF00884"/>
    </source>
</evidence>
<evidence type="ECO:0000256" key="1">
    <source>
        <dbReference type="SAM" id="Phobius"/>
    </source>
</evidence>
<accession>A0A3A3FPT2</accession>
<dbReference type="InterPro" id="IPR000917">
    <property type="entry name" value="Sulfatase_N"/>
</dbReference>
<dbReference type="AlphaFoldDB" id="A0A3A3FPT2"/>
<dbReference type="EMBL" id="QYUO01000001">
    <property type="protein sequence ID" value="RJF97883.1"/>
    <property type="molecule type" value="Genomic_DNA"/>
</dbReference>
<comment type="caution">
    <text evidence="3">The sequence shown here is derived from an EMBL/GenBank/DDBJ whole genome shotgun (WGS) entry which is preliminary data.</text>
</comment>
<feature type="transmembrane region" description="Helical" evidence="1">
    <location>
        <begin position="93"/>
        <end position="119"/>
    </location>
</feature>
<feature type="transmembrane region" description="Helical" evidence="1">
    <location>
        <begin position="181"/>
        <end position="202"/>
    </location>
</feature>
<name>A0A3A3FPT2_9BURK</name>
<evidence type="ECO:0000313" key="4">
    <source>
        <dbReference type="Proteomes" id="UP000265955"/>
    </source>
</evidence>
<keyword evidence="1" id="KW-0472">Membrane</keyword>
<feature type="transmembrane region" description="Helical" evidence="1">
    <location>
        <begin position="139"/>
        <end position="160"/>
    </location>
</feature>
<gene>
    <name evidence="3" type="ORF">D3871_04620</name>
</gene>
<feature type="domain" description="Sulfatase N-terminal" evidence="2">
    <location>
        <begin position="260"/>
        <end position="538"/>
    </location>
</feature>
<proteinExistence type="predicted"/>
<dbReference type="PANTHER" id="PTHR43751">
    <property type="entry name" value="SULFATASE"/>
    <property type="match status" value="1"/>
</dbReference>
<dbReference type="InterPro" id="IPR052701">
    <property type="entry name" value="GAG_Ulvan_Degrading_Sulfatases"/>
</dbReference>
<dbReference type="Gene3D" id="3.40.720.10">
    <property type="entry name" value="Alkaline Phosphatase, subunit A"/>
    <property type="match status" value="1"/>
</dbReference>